<dbReference type="EMBL" id="UINC01000936">
    <property type="protein sequence ID" value="SUZ64510.1"/>
    <property type="molecule type" value="Genomic_DNA"/>
</dbReference>
<name>A0A381PC31_9ZZZZ</name>
<dbReference type="Pfam" id="PF02130">
    <property type="entry name" value="YbeY"/>
    <property type="match status" value="1"/>
</dbReference>
<evidence type="ECO:0000313" key="8">
    <source>
        <dbReference type="EMBL" id="SUZ64510.1"/>
    </source>
</evidence>
<dbReference type="InterPro" id="IPR023091">
    <property type="entry name" value="MetalPrtase_cat_dom_sf_prd"/>
</dbReference>
<keyword evidence="7" id="KW-0862">Zinc</keyword>
<dbReference type="GO" id="GO:0006364">
    <property type="term" value="P:rRNA processing"/>
    <property type="evidence" value="ECO:0007669"/>
    <property type="project" value="InterPro"/>
</dbReference>
<dbReference type="PANTHER" id="PTHR46986">
    <property type="entry name" value="ENDORIBONUCLEASE YBEY, CHLOROPLASTIC"/>
    <property type="match status" value="1"/>
</dbReference>
<organism evidence="8">
    <name type="scientific">marine metagenome</name>
    <dbReference type="NCBI Taxonomy" id="408172"/>
    <lineage>
        <taxon>unclassified sequences</taxon>
        <taxon>metagenomes</taxon>
        <taxon>ecological metagenomes</taxon>
    </lineage>
</organism>
<dbReference type="PROSITE" id="PS01306">
    <property type="entry name" value="UPF0054"/>
    <property type="match status" value="1"/>
</dbReference>
<keyword evidence="5" id="KW-0255">Endonuclease</keyword>
<comment type="similarity">
    <text evidence="2">Belongs to the endoribonuclease YbeY family.</text>
</comment>
<evidence type="ECO:0000256" key="6">
    <source>
        <dbReference type="ARBA" id="ARBA00022801"/>
    </source>
</evidence>
<dbReference type="GO" id="GO:0004519">
    <property type="term" value="F:endonuclease activity"/>
    <property type="evidence" value="ECO:0007669"/>
    <property type="project" value="UniProtKB-KW"/>
</dbReference>
<gene>
    <name evidence="8" type="ORF">METZ01_LOCUS17364</name>
</gene>
<comment type="cofactor">
    <cofactor evidence="1">
        <name>Zn(2+)</name>
        <dbReference type="ChEBI" id="CHEBI:29105"/>
    </cofactor>
</comment>
<keyword evidence="3" id="KW-0540">Nuclease</keyword>
<dbReference type="InterPro" id="IPR002036">
    <property type="entry name" value="YbeY"/>
</dbReference>
<dbReference type="GO" id="GO:0046872">
    <property type="term" value="F:metal ion binding"/>
    <property type="evidence" value="ECO:0007669"/>
    <property type="project" value="UniProtKB-KW"/>
</dbReference>
<evidence type="ECO:0000256" key="7">
    <source>
        <dbReference type="ARBA" id="ARBA00022833"/>
    </source>
</evidence>
<reference evidence="8" key="1">
    <citation type="submission" date="2018-05" db="EMBL/GenBank/DDBJ databases">
        <authorList>
            <person name="Lanie J.A."/>
            <person name="Ng W.-L."/>
            <person name="Kazmierczak K.M."/>
            <person name="Andrzejewski T.M."/>
            <person name="Davidsen T.M."/>
            <person name="Wayne K.J."/>
            <person name="Tettelin H."/>
            <person name="Glass J.I."/>
            <person name="Rusch D."/>
            <person name="Podicherti R."/>
            <person name="Tsui H.-C.T."/>
            <person name="Winkler M.E."/>
        </authorList>
    </citation>
    <scope>NUCLEOTIDE SEQUENCE</scope>
</reference>
<protein>
    <submittedName>
        <fullName evidence="8">Uncharacterized protein</fullName>
    </submittedName>
</protein>
<dbReference type="Gene3D" id="3.40.390.30">
    <property type="entry name" value="Metalloproteases ('zincins'), catalytic domain"/>
    <property type="match status" value="1"/>
</dbReference>
<accession>A0A381PC31</accession>
<evidence type="ECO:0000256" key="4">
    <source>
        <dbReference type="ARBA" id="ARBA00022723"/>
    </source>
</evidence>
<dbReference type="AlphaFoldDB" id="A0A381PC31"/>
<proteinExistence type="inferred from homology"/>
<dbReference type="NCBIfam" id="TIGR00043">
    <property type="entry name" value="rRNA maturation RNase YbeY"/>
    <property type="match status" value="1"/>
</dbReference>
<sequence length="169" mass="18782">MSIGRGRGSRGRLVVTVTDGLGRGIRQNNLRKWLLMAAPASANGVLTIALVSDPKIRALNRQFRGIDRVTDVLSFPMEEQETHLKERRAKRYLGDIVIGLGRATRQARRVGHSRIAELKILALHGLLHLLGYDHTSDNGRMARVERECLRRGGVNMGLLARSDSDTSDH</sequence>
<dbReference type="SUPFAM" id="SSF55486">
    <property type="entry name" value="Metalloproteases ('zincins'), catalytic domain"/>
    <property type="match status" value="1"/>
</dbReference>
<evidence type="ECO:0000256" key="3">
    <source>
        <dbReference type="ARBA" id="ARBA00022722"/>
    </source>
</evidence>
<dbReference type="HAMAP" id="MF_00009">
    <property type="entry name" value="Endoribonucl_YbeY"/>
    <property type="match status" value="1"/>
</dbReference>
<evidence type="ECO:0000256" key="5">
    <source>
        <dbReference type="ARBA" id="ARBA00022759"/>
    </source>
</evidence>
<dbReference type="PANTHER" id="PTHR46986:SF1">
    <property type="entry name" value="ENDORIBONUCLEASE YBEY, CHLOROPLASTIC"/>
    <property type="match status" value="1"/>
</dbReference>
<evidence type="ECO:0000256" key="2">
    <source>
        <dbReference type="ARBA" id="ARBA00010875"/>
    </source>
</evidence>
<evidence type="ECO:0000256" key="1">
    <source>
        <dbReference type="ARBA" id="ARBA00001947"/>
    </source>
</evidence>
<dbReference type="GO" id="GO:0004222">
    <property type="term" value="F:metalloendopeptidase activity"/>
    <property type="evidence" value="ECO:0007669"/>
    <property type="project" value="InterPro"/>
</dbReference>
<keyword evidence="4" id="KW-0479">Metal-binding</keyword>
<keyword evidence="6" id="KW-0378">Hydrolase</keyword>
<dbReference type="InterPro" id="IPR020549">
    <property type="entry name" value="YbeY_CS"/>
</dbReference>